<reference evidence="2" key="1">
    <citation type="submission" date="2023-03" db="EMBL/GenBank/DDBJ databases">
        <title>Chromosome-scale reference genome and RAD-based genetic map of yellow starthistle (Centaurea solstitialis) reveal putative structural variation and QTLs associated with invader traits.</title>
        <authorList>
            <person name="Reatini B."/>
            <person name="Cang F.A."/>
            <person name="Jiang Q."/>
            <person name="Mckibben M.T.W."/>
            <person name="Barker M.S."/>
            <person name="Rieseberg L.H."/>
            <person name="Dlugosch K.M."/>
        </authorList>
    </citation>
    <scope>NUCLEOTIDE SEQUENCE</scope>
    <source>
        <strain evidence="2">CAN-66</strain>
        <tissue evidence="2">Leaf</tissue>
    </source>
</reference>
<evidence type="ECO:0000313" key="2">
    <source>
        <dbReference type="EMBL" id="KAJ9553664.1"/>
    </source>
</evidence>
<evidence type="ECO:0000313" key="3">
    <source>
        <dbReference type="Proteomes" id="UP001172457"/>
    </source>
</evidence>
<keyword evidence="3" id="KW-1185">Reference proteome</keyword>
<protein>
    <submittedName>
        <fullName evidence="2">Uncharacterized protein</fullName>
    </submittedName>
</protein>
<gene>
    <name evidence="2" type="ORF">OSB04_017709</name>
</gene>
<dbReference type="EMBL" id="JARYMX010000004">
    <property type="protein sequence ID" value="KAJ9553664.1"/>
    <property type="molecule type" value="Genomic_DNA"/>
</dbReference>
<name>A0AA38T3E3_9ASTR</name>
<dbReference type="PANTHER" id="PTHR33356">
    <property type="entry name" value="TIP41-LIKE PROTEIN"/>
    <property type="match status" value="1"/>
</dbReference>
<dbReference type="AlphaFoldDB" id="A0AA38T3E3"/>
<proteinExistence type="predicted"/>
<sequence length="267" mass="28256">MPMDKENLFNPPPPPPHFTSQNHHEIAALTRLFSRSASIHHQQPLYILKEKRGFSGTPESGVGWPIPAHSSPPPFVKTDEDAWNLIYAAAEQVARMKMKMRMSTAAVAGGGCGGAYYSPWGTTTDGNELFRQPQFCLNKGCNETCGNTVAAAGGHGGVRPPSFPRSARPSPQLQPKPCNMKPAVAGGFDGGGGGATAGKRECAGTACSPATLPARMVQPSSTPPVNGGLTPHYGGQQRRSGTVHGGVMVMESVVNNPEVLLPQEWTY</sequence>
<dbReference type="Proteomes" id="UP001172457">
    <property type="component" value="Chromosome 4"/>
</dbReference>
<comment type="caution">
    <text evidence="2">The sequence shown here is derived from an EMBL/GenBank/DDBJ whole genome shotgun (WGS) entry which is preliminary data.</text>
</comment>
<evidence type="ECO:0000256" key="1">
    <source>
        <dbReference type="SAM" id="MobiDB-lite"/>
    </source>
</evidence>
<organism evidence="2 3">
    <name type="scientific">Centaurea solstitialis</name>
    <name type="common">yellow star-thistle</name>
    <dbReference type="NCBI Taxonomy" id="347529"/>
    <lineage>
        <taxon>Eukaryota</taxon>
        <taxon>Viridiplantae</taxon>
        <taxon>Streptophyta</taxon>
        <taxon>Embryophyta</taxon>
        <taxon>Tracheophyta</taxon>
        <taxon>Spermatophyta</taxon>
        <taxon>Magnoliopsida</taxon>
        <taxon>eudicotyledons</taxon>
        <taxon>Gunneridae</taxon>
        <taxon>Pentapetalae</taxon>
        <taxon>asterids</taxon>
        <taxon>campanulids</taxon>
        <taxon>Asterales</taxon>
        <taxon>Asteraceae</taxon>
        <taxon>Carduoideae</taxon>
        <taxon>Cardueae</taxon>
        <taxon>Centaureinae</taxon>
        <taxon>Centaurea</taxon>
    </lineage>
</organism>
<feature type="region of interest" description="Disordered" evidence="1">
    <location>
        <begin position="1"/>
        <end position="21"/>
    </location>
</feature>
<dbReference type="PANTHER" id="PTHR33356:SF17">
    <property type="entry name" value="TPX2 CENTRAL DOMAIN-CONTAINING PROTEIN"/>
    <property type="match status" value="1"/>
</dbReference>
<accession>A0AA38T3E3</accession>